<sequence length="89" mass="9770">AKPRFGYYEDEDSSYEDEDEQQSVDLLEPFTGYLEAVGSVGCPCSSLQQVLVAFGVMPPVLAGKKLRRLFAACAFVLLPCTQPSCFILN</sequence>
<feature type="region of interest" description="Disordered" evidence="1">
    <location>
        <begin position="1"/>
        <end position="21"/>
    </location>
</feature>
<keyword evidence="3" id="KW-1185">Reference proteome</keyword>
<proteinExistence type="predicted"/>
<organism evidence="4">
    <name type="scientific">Anisakis simplex</name>
    <name type="common">Herring worm</name>
    <dbReference type="NCBI Taxonomy" id="6269"/>
    <lineage>
        <taxon>Eukaryota</taxon>
        <taxon>Metazoa</taxon>
        <taxon>Ecdysozoa</taxon>
        <taxon>Nematoda</taxon>
        <taxon>Chromadorea</taxon>
        <taxon>Rhabditida</taxon>
        <taxon>Spirurina</taxon>
        <taxon>Ascaridomorpha</taxon>
        <taxon>Ascaridoidea</taxon>
        <taxon>Anisakidae</taxon>
        <taxon>Anisakis</taxon>
        <taxon>Anisakis simplex complex</taxon>
    </lineage>
</organism>
<dbReference type="AlphaFoldDB" id="A0A0M3JT83"/>
<evidence type="ECO:0000313" key="4">
    <source>
        <dbReference type="WBParaSite" id="ASIM_0001122601-mRNA-1"/>
    </source>
</evidence>
<protein>
    <submittedName>
        <fullName evidence="4">DEAD/DEAH box RNA helicase family protein</fullName>
    </submittedName>
</protein>
<dbReference type="EMBL" id="UYRR01031018">
    <property type="protein sequence ID" value="VDK43646.1"/>
    <property type="molecule type" value="Genomic_DNA"/>
</dbReference>
<evidence type="ECO:0000313" key="3">
    <source>
        <dbReference type="Proteomes" id="UP000267096"/>
    </source>
</evidence>
<gene>
    <name evidence="2" type="ORF">ASIM_LOCUS10784</name>
</gene>
<feature type="compositionally biased region" description="Acidic residues" evidence="1">
    <location>
        <begin position="8"/>
        <end position="21"/>
    </location>
</feature>
<evidence type="ECO:0000256" key="1">
    <source>
        <dbReference type="SAM" id="MobiDB-lite"/>
    </source>
</evidence>
<name>A0A0M3JT83_ANISI</name>
<evidence type="ECO:0000313" key="2">
    <source>
        <dbReference type="EMBL" id="VDK43646.1"/>
    </source>
</evidence>
<dbReference type="Proteomes" id="UP000267096">
    <property type="component" value="Unassembled WGS sequence"/>
</dbReference>
<reference evidence="4" key="1">
    <citation type="submission" date="2017-02" db="UniProtKB">
        <authorList>
            <consortium name="WormBaseParasite"/>
        </authorList>
    </citation>
    <scope>IDENTIFICATION</scope>
</reference>
<accession>A0A0M3JT83</accession>
<dbReference type="WBParaSite" id="ASIM_0001122601-mRNA-1">
    <property type="protein sequence ID" value="ASIM_0001122601-mRNA-1"/>
    <property type="gene ID" value="ASIM_0001122601"/>
</dbReference>
<reference evidence="2 3" key="2">
    <citation type="submission" date="2018-11" db="EMBL/GenBank/DDBJ databases">
        <authorList>
            <consortium name="Pathogen Informatics"/>
        </authorList>
    </citation>
    <scope>NUCLEOTIDE SEQUENCE [LARGE SCALE GENOMIC DNA]</scope>
</reference>